<keyword evidence="4 9" id="KW-0812">Transmembrane</keyword>
<feature type="transmembrane region" description="Helical" evidence="9">
    <location>
        <begin position="6"/>
        <end position="21"/>
    </location>
</feature>
<dbReference type="EMBL" id="CCKQ01018375">
    <property type="protein sequence ID" value="CDW90333.1"/>
    <property type="molecule type" value="Genomic_DNA"/>
</dbReference>
<feature type="domain" description="Phospholipid/glycerol acyltransferase" evidence="10">
    <location>
        <begin position="149"/>
        <end position="264"/>
    </location>
</feature>
<evidence type="ECO:0000256" key="4">
    <source>
        <dbReference type="ARBA" id="ARBA00022692"/>
    </source>
</evidence>
<dbReference type="SMART" id="SM00563">
    <property type="entry name" value="PlsC"/>
    <property type="match status" value="1"/>
</dbReference>
<evidence type="ECO:0000256" key="8">
    <source>
        <dbReference type="ARBA" id="ARBA00023315"/>
    </source>
</evidence>
<organism evidence="11 12">
    <name type="scientific">Stylonychia lemnae</name>
    <name type="common">Ciliate</name>
    <dbReference type="NCBI Taxonomy" id="5949"/>
    <lineage>
        <taxon>Eukaryota</taxon>
        <taxon>Sar</taxon>
        <taxon>Alveolata</taxon>
        <taxon>Ciliophora</taxon>
        <taxon>Intramacronucleata</taxon>
        <taxon>Spirotrichea</taxon>
        <taxon>Stichotrichia</taxon>
        <taxon>Sporadotrichida</taxon>
        <taxon>Oxytrichidae</taxon>
        <taxon>Stylonychinae</taxon>
        <taxon>Stylonychia</taxon>
    </lineage>
</organism>
<gene>
    <name evidence="11" type="primary">Contig1086.g39</name>
    <name evidence="11" type="ORF">STYLEM_19475</name>
</gene>
<keyword evidence="8" id="KW-0012">Acyltransferase</keyword>
<evidence type="ECO:0000259" key="10">
    <source>
        <dbReference type="SMART" id="SM00563"/>
    </source>
</evidence>
<evidence type="ECO:0000256" key="7">
    <source>
        <dbReference type="ARBA" id="ARBA00023136"/>
    </source>
</evidence>
<evidence type="ECO:0000256" key="6">
    <source>
        <dbReference type="ARBA" id="ARBA00023098"/>
    </source>
</evidence>
<dbReference type="GO" id="GO:0016746">
    <property type="term" value="F:acyltransferase activity"/>
    <property type="evidence" value="ECO:0007669"/>
    <property type="project" value="UniProtKB-KW"/>
</dbReference>
<evidence type="ECO:0000256" key="3">
    <source>
        <dbReference type="ARBA" id="ARBA00022679"/>
    </source>
</evidence>
<proteinExistence type="inferred from homology"/>
<evidence type="ECO:0000256" key="5">
    <source>
        <dbReference type="ARBA" id="ARBA00022989"/>
    </source>
</evidence>
<name>A0A078B9V6_STYLE</name>
<dbReference type="OrthoDB" id="272512at2759"/>
<keyword evidence="7 9" id="KW-0472">Membrane</keyword>
<dbReference type="GO" id="GO:0006629">
    <property type="term" value="P:lipid metabolic process"/>
    <property type="evidence" value="ECO:0007669"/>
    <property type="project" value="UniProtKB-KW"/>
</dbReference>
<evidence type="ECO:0000256" key="1">
    <source>
        <dbReference type="ARBA" id="ARBA00004370"/>
    </source>
</evidence>
<dbReference type="SUPFAM" id="SSF69593">
    <property type="entry name" value="Glycerol-3-phosphate (1)-acyltransferase"/>
    <property type="match status" value="1"/>
</dbReference>
<protein>
    <recommendedName>
        <fullName evidence="10">Phospholipid/glycerol acyltransferase domain-containing protein</fullName>
    </recommendedName>
</protein>
<dbReference type="Proteomes" id="UP000039865">
    <property type="component" value="Unassembled WGS sequence"/>
</dbReference>
<evidence type="ECO:0000313" key="12">
    <source>
        <dbReference type="Proteomes" id="UP000039865"/>
    </source>
</evidence>
<keyword evidence="6" id="KW-0443">Lipid metabolism</keyword>
<dbReference type="InParanoid" id="A0A078B9V6"/>
<keyword evidence="5 9" id="KW-1133">Transmembrane helix</keyword>
<comment type="subcellular location">
    <subcellularLocation>
        <location evidence="1">Membrane</location>
    </subcellularLocation>
</comment>
<feature type="transmembrane region" description="Helical" evidence="9">
    <location>
        <begin position="51"/>
        <end position="74"/>
    </location>
</feature>
<evidence type="ECO:0000256" key="9">
    <source>
        <dbReference type="SAM" id="Phobius"/>
    </source>
</evidence>
<keyword evidence="3" id="KW-0808">Transferase</keyword>
<evidence type="ECO:0000313" key="11">
    <source>
        <dbReference type="EMBL" id="CDW90333.1"/>
    </source>
</evidence>
<dbReference type="PANTHER" id="PTHR23063">
    <property type="entry name" value="PHOSPHOLIPID ACYLTRANSFERASE"/>
    <property type="match status" value="1"/>
</dbReference>
<comment type="similarity">
    <text evidence="2">Belongs to the 1-acyl-sn-glycerol-3-phosphate acyltransferase family.</text>
</comment>
<reference evidence="11 12" key="1">
    <citation type="submission" date="2014-06" db="EMBL/GenBank/DDBJ databases">
        <authorList>
            <person name="Swart Estienne"/>
        </authorList>
    </citation>
    <scope>NUCLEOTIDE SEQUENCE [LARGE SCALE GENOMIC DNA]</scope>
    <source>
        <strain evidence="11 12">130c</strain>
    </source>
</reference>
<accession>A0A078B9V6</accession>
<sequence length="362" mass="41959">MWIQIFLLNTFIGVLLIEWAWKKTKPLRQRKPELEAQYPAFARFDKWNKSIYYLGAPMIIPKVILAVITFLIIWTSMSLITLGQKYDDFNAVHGWRATLAKLVGKFAGRALLILVGLQITYEEIDFDYTPYLGKDYKKNQKLPPHTPSAIVGTGHSSVVDNMTMLRRYGCTFVAKESLRKYPILGTCLTGQGMIFVNRGGTEEERQRNIDVIVRRQQLCEERGDYVLQCIFAEGTTHNNKFTLPLKRGAFIAERSLLPVCVDFKSDQIYPFHDTKYLTQLLILKVALFFQIKCIVKELPVFLPNEYLFETHKDKGKERWEIYAWAIRDALSIANKKPKLDISLSTKLEFETQLGYRKPIKQE</sequence>
<dbReference type="GO" id="GO:0016020">
    <property type="term" value="C:membrane"/>
    <property type="evidence" value="ECO:0007669"/>
    <property type="project" value="UniProtKB-SubCell"/>
</dbReference>
<keyword evidence="12" id="KW-1185">Reference proteome</keyword>
<evidence type="ECO:0000256" key="2">
    <source>
        <dbReference type="ARBA" id="ARBA00008655"/>
    </source>
</evidence>
<dbReference type="PANTHER" id="PTHR23063:SF52">
    <property type="entry name" value="LYSOPHOSPHATIDYLCHOLINE ACYLTRANSFERASE"/>
    <property type="match status" value="1"/>
</dbReference>
<dbReference type="InterPro" id="IPR002123">
    <property type="entry name" value="Plipid/glycerol_acylTrfase"/>
</dbReference>
<dbReference type="Pfam" id="PF01553">
    <property type="entry name" value="Acyltransferase"/>
    <property type="match status" value="1"/>
</dbReference>
<dbReference type="AlphaFoldDB" id="A0A078B9V6"/>